<feature type="transmembrane region" description="Helical" evidence="1">
    <location>
        <begin position="9"/>
        <end position="26"/>
    </location>
</feature>
<dbReference type="EMBL" id="QWKX01000025">
    <property type="protein sequence ID" value="RIH77535.1"/>
    <property type="molecule type" value="Genomic_DNA"/>
</dbReference>
<name>A0A399DZ61_9DEIN</name>
<gene>
    <name evidence="2" type="ORF">Mcate_01269</name>
</gene>
<organism evidence="2 3">
    <name type="scientific">Meiothermus taiwanensis</name>
    <dbReference type="NCBI Taxonomy" id="172827"/>
    <lineage>
        <taxon>Bacteria</taxon>
        <taxon>Thermotogati</taxon>
        <taxon>Deinococcota</taxon>
        <taxon>Deinococci</taxon>
        <taxon>Thermales</taxon>
        <taxon>Thermaceae</taxon>
        <taxon>Meiothermus</taxon>
    </lineage>
</organism>
<dbReference type="AlphaFoldDB" id="A0A399DZ61"/>
<sequence>MSQKTRQKLAAIVTTVVFGFILYKLLERTLVLIWVNTPWWGALLMLLVLFLLIDYLIGRVFGVRD</sequence>
<dbReference type="OrthoDB" id="27404at2"/>
<dbReference type="RefSeq" id="WP_027888115.1">
    <property type="nucleotide sequence ID" value="NZ_JBHSXZ010000005.1"/>
</dbReference>
<evidence type="ECO:0000256" key="1">
    <source>
        <dbReference type="SAM" id="Phobius"/>
    </source>
</evidence>
<keyword evidence="1" id="KW-0472">Membrane</keyword>
<protein>
    <submittedName>
        <fullName evidence="2">Uncharacterized protein</fullName>
    </submittedName>
</protein>
<keyword evidence="1" id="KW-0812">Transmembrane</keyword>
<proteinExistence type="predicted"/>
<evidence type="ECO:0000313" key="3">
    <source>
        <dbReference type="Proteomes" id="UP000266089"/>
    </source>
</evidence>
<evidence type="ECO:0000313" key="2">
    <source>
        <dbReference type="EMBL" id="RIH77535.1"/>
    </source>
</evidence>
<dbReference type="Proteomes" id="UP000266089">
    <property type="component" value="Unassembled WGS sequence"/>
</dbReference>
<reference evidence="2 3" key="1">
    <citation type="submission" date="2018-08" db="EMBL/GenBank/DDBJ databases">
        <title>Meiothermus cateniformans JCM 15151 genome sequencing project.</title>
        <authorList>
            <person name="Da Costa M.S."/>
            <person name="Albuquerque L."/>
            <person name="Raposo P."/>
            <person name="Froufe H.J.C."/>
            <person name="Barroso C.S."/>
            <person name="Egas C."/>
        </authorList>
    </citation>
    <scope>NUCLEOTIDE SEQUENCE [LARGE SCALE GENOMIC DNA]</scope>
    <source>
        <strain evidence="2 3">JCM 15151</strain>
    </source>
</reference>
<comment type="caution">
    <text evidence="2">The sequence shown here is derived from an EMBL/GenBank/DDBJ whole genome shotgun (WGS) entry which is preliminary data.</text>
</comment>
<accession>A0A399DZ61</accession>
<feature type="transmembrane region" description="Helical" evidence="1">
    <location>
        <begin position="38"/>
        <end position="57"/>
    </location>
</feature>
<keyword evidence="1" id="KW-1133">Transmembrane helix</keyword>